<gene>
    <name evidence="1" type="ORF">JL102_10060</name>
</gene>
<reference evidence="1" key="1">
    <citation type="submission" date="2021-01" db="EMBL/GenBank/DDBJ databases">
        <title>Fulvivirga kasyanovii gen. nov., sp nov., a novel member of the phylum Bacteroidetes isolated from seawater in a mussel farm.</title>
        <authorList>
            <person name="Zhao L.-H."/>
            <person name="Wang Z.-J."/>
        </authorList>
    </citation>
    <scope>NUCLEOTIDE SEQUENCE</scope>
    <source>
        <strain evidence="1">2943</strain>
    </source>
</reference>
<accession>A0A937F902</accession>
<dbReference type="Proteomes" id="UP000659388">
    <property type="component" value="Unassembled WGS sequence"/>
</dbReference>
<comment type="caution">
    <text evidence="1">The sequence shown here is derived from an EMBL/GenBank/DDBJ whole genome shotgun (WGS) entry which is preliminary data.</text>
</comment>
<keyword evidence="2" id="KW-1185">Reference proteome</keyword>
<protein>
    <submittedName>
        <fullName evidence="1">Uncharacterized protein</fullName>
    </submittedName>
</protein>
<name>A0A937F902_9BACT</name>
<sequence length="103" mass="12092">MTNKELDYTLQLVNKDLSLEKNTLPESVNNFDEIREKLIPVIKYLLNKDFNRLLTSLYRIDVDEHKVKEVISLETPDQLASSLTDLILQRELQKAVTRIKYQS</sequence>
<organism evidence="1 2">
    <name type="scientific">Fulvivirga sediminis</name>
    <dbReference type="NCBI Taxonomy" id="2803949"/>
    <lineage>
        <taxon>Bacteria</taxon>
        <taxon>Pseudomonadati</taxon>
        <taxon>Bacteroidota</taxon>
        <taxon>Cytophagia</taxon>
        <taxon>Cytophagales</taxon>
        <taxon>Fulvivirgaceae</taxon>
        <taxon>Fulvivirga</taxon>
    </lineage>
</organism>
<dbReference type="AlphaFoldDB" id="A0A937F902"/>
<evidence type="ECO:0000313" key="2">
    <source>
        <dbReference type="Proteomes" id="UP000659388"/>
    </source>
</evidence>
<evidence type="ECO:0000313" key="1">
    <source>
        <dbReference type="EMBL" id="MBL3656475.1"/>
    </source>
</evidence>
<dbReference type="EMBL" id="JAESIY010000005">
    <property type="protein sequence ID" value="MBL3656475.1"/>
    <property type="molecule type" value="Genomic_DNA"/>
</dbReference>
<proteinExistence type="predicted"/>
<dbReference type="RefSeq" id="WP_202244270.1">
    <property type="nucleotide sequence ID" value="NZ_JAESIY010000005.1"/>
</dbReference>